<evidence type="ECO:0000256" key="1">
    <source>
        <dbReference type="SAM" id="Phobius"/>
    </source>
</evidence>
<evidence type="ECO:0000313" key="2">
    <source>
        <dbReference type="EMBL" id="CAD6190139.1"/>
    </source>
</evidence>
<accession>A0A8S1H334</accession>
<name>A0A8S1H334_9PELO</name>
<proteinExistence type="predicted"/>
<keyword evidence="1" id="KW-1133">Transmembrane helix</keyword>
<evidence type="ECO:0000313" key="3">
    <source>
        <dbReference type="Proteomes" id="UP000835052"/>
    </source>
</evidence>
<gene>
    <name evidence="2" type="ORF">CAUJ_LOCUS6058</name>
</gene>
<keyword evidence="1" id="KW-0472">Membrane</keyword>
<dbReference type="EMBL" id="CAJGYM010000014">
    <property type="protein sequence ID" value="CAD6190139.1"/>
    <property type="molecule type" value="Genomic_DNA"/>
</dbReference>
<keyword evidence="3" id="KW-1185">Reference proteome</keyword>
<organism evidence="2 3">
    <name type="scientific">Caenorhabditis auriculariae</name>
    <dbReference type="NCBI Taxonomy" id="2777116"/>
    <lineage>
        <taxon>Eukaryota</taxon>
        <taxon>Metazoa</taxon>
        <taxon>Ecdysozoa</taxon>
        <taxon>Nematoda</taxon>
        <taxon>Chromadorea</taxon>
        <taxon>Rhabditida</taxon>
        <taxon>Rhabditina</taxon>
        <taxon>Rhabditomorpha</taxon>
        <taxon>Rhabditoidea</taxon>
        <taxon>Rhabditidae</taxon>
        <taxon>Peloderinae</taxon>
        <taxon>Caenorhabditis</taxon>
    </lineage>
</organism>
<feature type="transmembrane region" description="Helical" evidence="1">
    <location>
        <begin position="62"/>
        <end position="79"/>
    </location>
</feature>
<dbReference type="Proteomes" id="UP000835052">
    <property type="component" value="Unassembled WGS sequence"/>
</dbReference>
<keyword evidence="1" id="KW-0812">Transmembrane</keyword>
<comment type="caution">
    <text evidence="2">The sequence shown here is derived from an EMBL/GenBank/DDBJ whole genome shotgun (WGS) entry which is preliminary data.</text>
</comment>
<protein>
    <submittedName>
        <fullName evidence="2">Uncharacterized protein</fullName>
    </submittedName>
</protein>
<dbReference type="AlphaFoldDB" id="A0A8S1H334"/>
<feature type="transmembrane region" description="Helical" evidence="1">
    <location>
        <begin position="41"/>
        <end position="56"/>
    </location>
</feature>
<feature type="transmembrane region" description="Helical" evidence="1">
    <location>
        <begin position="121"/>
        <end position="140"/>
    </location>
</feature>
<feature type="transmembrane region" description="Helical" evidence="1">
    <location>
        <begin position="88"/>
        <end position="109"/>
    </location>
</feature>
<sequence length="163" mass="19613">MDRSFDEGEVYNVSSRVRLYDEKEPYFHEARFCCGKLGGKHLIYIYTVALVVYFLVNDFFLFDIYLFVPHILLIITYMFDSRAIYNNIMVGFIFIRYCTLLTINGFYFRPIDDFYTNYVQAIIRLVETLALSIVIHRVSLLYQHRYWLERVGHDASWPFNDLY</sequence>
<reference evidence="2" key="1">
    <citation type="submission" date="2020-10" db="EMBL/GenBank/DDBJ databases">
        <authorList>
            <person name="Kikuchi T."/>
        </authorList>
    </citation>
    <scope>NUCLEOTIDE SEQUENCE</scope>
    <source>
        <strain evidence="2">NKZ352</strain>
    </source>
</reference>